<evidence type="ECO:0000256" key="2">
    <source>
        <dbReference type="ARBA" id="ARBA00022614"/>
    </source>
</evidence>
<dbReference type="GO" id="GO:0005524">
    <property type="term" value="F:ATP binding"/>
    <property type="evidence" value="ECO:0007669"/>
    <property type="project" value="UniProtKB-KW"/>
</dbReference>
<dbReference type="Gene3D" id="3.40.50.300">
    <property type="entry name" value="P-loop containing nucleotide triphosphate hydrolases"/>
    <property type="match status" value="1"/>
</dbReference>
<evidence type="ECO:0000256" key="3">
    <source>
        <dbReference type="ARBA" id="ARBA00022741"/>
    </source>
</evidence>
<evidence type="ECO:0000259" key="6">
    <source>
        <dbReference type="Pfam" id="PF00931"/>
    </source>
</evidence>
<evidence type="ECO:0000256" key="1">
    <source>
        <dbReference type="ARBA" id="ARBA00008894"/>
    </source>
</evidence>
<dbReference type="InterPro" id="IPR032675">
    <property type="entry name" value="LRR_dom_sf"/>
</dbReference>
<evidence type="ECO:0000313" key="8">
    <source>
        <dbReference type="Proteomes" id="UP001161247"/>
    </source>
</evidence>
<evidence type="ECO:0000256" key="5">
    <source>
        <dbReference type="ARBA" id="ARBA00022840"/>
    </source>
</evidence>
<dbReference type="Gene3D" id="1.10.8.430">
    <property type="entry name" value="Helical domain of apoptotic protease-activating factors"/>
    <property type="match status" value="1"/>
</dbReference>
<protein>
    <submittedName>
        <fullName evidence="7">OLC1v1008901C1</fullName>
    </submittedName>
</protein>
<dbReference type="EMBL" id="OX459123">
    <property type="protein sequence ID" value="CAI9109139.1"/>
    <property type="molecule type" value="Genomic_DNA"/>
</dbReference>
<keyword evidence="2" id="KW-0433">Leucine-rich repeat</keyword>
<name>A0AAV1DQH3_OLDCO</name>
<dbReference type="GO" id="GO:0006952">
    <property type="term" value="P:defense response"/>
    <property type="evidence" value="ECO:0007669"/>
    <property type="project" value="UniProtKB-KW"/>
</dbReference>
<comment type="similarity">
    <text evidence="1">Belongs to the disease resistance NB-LRR family.</text>
</comment>
<dbReference type="PRINTS" id="PR00364">
    <property type="entry name" value="DISEASERSIST"/>
</dbReference>
<keyword evidence="8" id="KW-1185">Reference proteome</keyword>
<sequence>MSAQTEAICIRAGYIIFKCYSEMGDETICREMLPKIWMLVEDIVPIHPSVNHTYTELLLSSKSGRRSLLLADPAAVGDNPAKEFLDSLLSYLSVMPYLDTPDLRSMMDQFGKLYEGLGSLLFILAQPPNNFDLKMKDAIFYVIYDAGVFICSLYQTPAVEKLTDLTSGEAETNSRGHAQTIKDELVFLRSFLRDIVELRRQKEYLQALRNHVLELVCRIECLLDYLLANDLSDSFLSSFDSLMKDIENVKMEIQLQKLEIQMEGVTLSQQSHVPPSQQQSPQLKNEVVGYLEEAKSVKNRLMRGSKTLQVVPIVGMPGQGKTTLAAKIYNDPSVSLHFSVCACSTVSQVVEKKTVLLGLLSQIDPDESCEFISEYDLVEKAWRHLKGRRYLIFLDDVWEAEAWSNLKEAFPDDQMGSRIMVTSRRHDIVPPEEPHILRPFTEEESMELLQGKLFGGSCWPPELVDIGTKIVQICKGLPLTILIVGGILANTSRDGWETILGGLRSGMVSSAEQCRHTLELSYSSLPEHLRPCFLYFAAFAEDSVVPLAFLAIEGYMTDIPPLIGGSFPLENPDTSPDLCELDKLSGVAIPCPGDMEGLLKRFPNVRKLKCTLLVSPEETGDYIKVVVPESLSQLESLGISLPFTGEQPNRREFEFSFSAKLKKLSFAFFYLCRSSLSTISKLPNLEVLKFTVVSFEGNTWEMEEGEFSKLRFLQMSSVGLLSWIATEDQFECLEKLALLGCASLEELPSCLENIPTLATIQVVNCSKTAVELVQNIKEIQEDNGNSELEIITSLL</sequence>
<dbReference type="InterPro" id="IPR042197">
    <property type="entry name" value="Apaf_helical"/>
</dbReference>
<dbReference type="SUPFAM" id="SSF52047">
    <property type="entry name" value="RNI-like"/>
    <property type="match status" value="1"/>
</dbReference>
<accession>A0AAV1DQH3</accession>
<dbReference type="AlphaFoldDB" id="A0AAV1DQH3"/>
<proteinExistence type="inferred from homology"/>
<dbReference type="InterPro" id="IPR002182">
    <property type="entry name" value="NB-ARC"/>
</dbReference>
<dbReference type="FunFam" id="3.40.50.300:FF:001091">
    <property type="entry name" value="Probable disease resistance protein At1g61300"/>
    <property type="match status" value="1"/>
</dbReference>
<reference evidence="7" key="1">
    <citation type="submission" date="2023-03" db="EMBL/GenBank/DDBJ databases">
        <authorList>
            <person name="Julca I."/>
        </authorList>
    </citation>
    <scope>NUCLEOTIDE SEQUENCE</scope>
</reference>
<feature type="domain" description="NB-ARC" evidence="6">
    <location>
        <begin position="295"/>
        <end position="454"/>
    </location>
</feature>
<dbReference type="GO" id="GO:0043531">
    <property type="term" value="F:ADP binding"/>
    <property type="evidence" value="ECO:0007669"/>
    <property type="project" value="InterPro"/>
</dbReference>
<gene>
    <name evidence="7" type="ORF">OLC1_LOCUS17090</name>
</gene>
<keyword evidence="4" id="KW-0611">Plant defense</keyword>
<evidence type="ECO:0000256" key="4">
    <source>
        <dbReference type="ARBA" id="ARBA00022821"/>
    </source>
</evidence>
<dbReference type="Gene3D" id="3.80.10.10">
    <property type="entry name" value="Ribonuclease Inhibitor"/>
    <property type="match status" value="1"/>
</dbReference>
<dbReference type="SUPFAM" id="SSF52540">
    <property type="entry name" value="P-loop containing nucleoside triphosphate hydrolases"/>
    <property type="match status" value="1"/>
</dbReference>
<dbReference type="Pfam" id="PF00931">
    <property type="entry name" value="NB-ARC"/>
    <property type="match status" value="1"/>
</dbReference>
<evidence type="ECO:0000313" key="7">
    <source>
        <dbReference type="EMBL" id="CAI9109139.1"/>
    </source>
</evidence>
<keyword evidence="3" id="KW-0547">Nucleotide-binding</keyword>
<dbReference type="PANTHER" id="PTHR15140:SF33">
    <property type="entry name" value="LATE BLIGHT RESISTANCE PROTEIN HOMOLOG R1A-3 ISOFORM X1"/>
    <property type="match status" value="1"/>
</dbReference>
<keyword evidence="5" id="KW-0067">ATP-binding</keyword>
<dbReference type="Proteomes" id="UP001161247">
    <property type="component" value="Chromosome 6"/>
</dbReference>
<organism evidence="7 8">
    <name type="scientific">Oldenlandia corymbosa var. corymbosa</name>
    <dbReference type="NCBI Taxonomy" id="529605"/>
    <lineage>
        <taxon>Eukaryota</taxon>
        <taxon>Viridiplantae</taxon>
        <taxon>Streptophyta</taxon>
        <taxon>Embryophyta</taxon>
        <taxon>Tracheophyta</taxon>
        <taxon>Spermatophyta</taxon>
        <taxon>Magnoliopsida</taxon>
        <taxon>eudicotyledons</taxon>
        <taxon>Gunneridae</taxon>
        <taxon>Pentapetalae</taxon>
        <taxon>asterids</taxon>
        <taxon>lamiids</taxon>
        <taxon>Gentianales</taxon>
        <taxon>Rubiaceae</taxon>
        <taxon>Rubioideae</taxon>
        <taxon>Spermacoceae</taxon>
        <taxon>Hedyotis-Oldenlandia complex</taxon>
        <taxon>Oldenlandia</taxon>
    </lineage>
</organism>
<dbReference type="PANTHER" id="PTHR15140">
    <property type="entry name" value="TUBULIN-SPECIFIC CHAPERONE E"/>
    <property type="match status" value="1"/>
</dbReference>
<dbReference type="InterPro" id="IPR027417">
    <property type="entry name" value="P-loop_NTPase"/>
</dbReference>